<dbReference type="EMBL" id="CP013234">
    <property type="protein sequence ID" value="AMP04329.1"/>
    <property type="molecule type" value="Genomic_DNA"/>
</dbReference>
<dbReference type="PANTHER" id="PTHR43591">
    <property type="entry name" value="METHYLTRANSFERASE"/>
    <property type="match status" value="1"/>
</dbReference>
<dbReference type="Gene3D" id="3.40.50.150">
    <property type="entry name" value="Vaccinia Virus protein VP39"/>
    <property type="match status" value="1"/>
</dbReference>
<evidence type="ECO:0000313" key="2">
    <source>
        <dbReference type="EMBL" id="AMP04329.1"/>
    </source>
</evidence>
<proteinExistence type="predicted"/>
<keyword evidence="2" id="KW-0489">Methyltransferase</keyword>
<dbReference type="RefSeq" id="WP_061939510.1">
    <property type="nucleotide sequence ID" value="NZ_CP013234.1"/>
</dbReference>
<dbReference type="KEGG" id="cpra:CPter91_1957"/>
<dbReference type="InterPro" id="IPR029063">
    <property type="entry name" value="SAM-dependent_MTases_sf"/>
</dbReference>
<name>A0A127Q2Q2_9BURK</name>
<dbReference type="STRING" id="279113.CPter91_1957"/>
<reference evidence="2 3" key="1">
    <citation type="submission" date="2015-11" db="EMBL/GenBank/DDBJ databases">
        <title>Exploring the genomic traits of fungus-feeding bacterial genus Collimonas.</title>
        <authorList>
            <person name="Song C."/>
            <person name="Schmidt R."/>
            <person name="de Jager V."/>
            <person name="Krzyzanowska D."/>
            <person name="Jongedijk E."/>
            <person name="Cankar K."/>
            <person name="Beekwilder J."/>
            <person name="van Veen A."/>
            <person name="de Boer W."/>
            <person name="van Veen J.A."/>
            <person name="Garbeva P."/>
        </authorList>
    </citation>
    <scope>NUCLEOTIDE SEQUENCE [LARGE SCALE GENOMIC DNA]</scope>
    <source>
        <strain evidence="2 3">Ter91</strain>
    </source>
</reference>
<accession>A0A127Q2Q2</accession>
<dbReference type="PATRIC" id="fig|279113.9.peg.1944"/>
<dbReference type="CDD" id="cd02440">
    <property type="entry name" value="AdoMet_MTases"/>
    <property type="match status" value="1"/>
</dbReference>
<dbReference type="GO" id="GO:0032259">
    <property type="term" value="P:methylation"/>
    <property type="evidence" value="ECO:0007669"/>
    <property type="project" value="UniProtKB-KW"/>
</dbReference>
<dbReference type="Pfam" id="PF08241">
    <property type="entry name" value="Methyltransf_11"/>
    <property type="match status" value="1"/>
</dbReference>
<evidence type="ECO:0000313" key="3">
    <source>
        <dbReference type="Proteomes" id="UP000074561"/>
    </source>
</evidence>
<organism evidence="2 3">
    <name type="scientific">Collimonas pratensis</name>
    <dbReference type="NCBI Taxonomy" id="279113"/>
    <lineage>
        <taxon>Bacteria</taxon>
        <taxon>Pseudomonadati</taxon>
        <taxon>Pseudomonadota</taxon>
        <taxon>Betaproteobacteria</taxon>
        <taxon>Burkholderiales</taxon>
        <taxon>Oxalobacteraceae</taxon>
        <taxon>Collimonas</taxon>
    </lineage>
</organism>
<keyword evidence="2" id="KW-0808">Transferase</keyword>
<dbReference type="SUPFAM" id="SSF53335">
    <property type="entry name" value="S-adenosyl-L-methionine-dependent methyltransferases"/>
    <property type="match status" value="1"/>
</dbReference>
<gene>
    <name evidence="2" type="ORF">CPter91_1957</name>
</gene>
<dbReference type="OrthoDB" id="529208at2"/>
<protein>
    <submittedName>
        <fullName evidence="2">UbiE/COQ5 methyltransferase family protein</fullName>
    </submittedName>
</protein>
<dbReference type="InterPro" id="IPR013216">
    <property type="entry name" value="Methyltransf_11"/>
</dbReference>
<dbReference type="PANTHER" id="PTHR43591:SF110">
    <property type="entry name" value="RHODANESE DOMAIN-CONTAINING PROTEIN"/>
    <property type="match status" value="1"/>
</dbReference>
<sequence>MPNSVPFNLLAHNAAAWDRQALSDSPWSQPVSSDIIAAARQGQWQIHLTPSSLPTAWLGDVRGKKVLCLAAAGGQQAPVLAAAGAEVTVFDLSPEQLAKDATVARRDGLPLHIVQGDMRDLSLFADASFDLVFHPVSNQYVPDIQPVWKECFRVLRPGGALLASFFNPAVFIADRDPSYAAQGMIKPRFQVPYSDLEDLGSAELAAKREERGAMIFGHSLASQIGGQLAAGFVLAGFLEEMQPNPRFEIEKFMPSFMATRSVKL</sequence>
<dbReference type="GO" id="GO:0008757">
    <property type="term" value="F:S-adenosylmethionine-dependent methyltransferase activity"/>
    <property type="evidence" value="ECO:0007669"/>
    <property type="project" value="InterPro"/>
</dbReference>
<evidence type="ECO:0000259" key="1">
    <source>
        <dbReference type="Pfam" id="PF08241"/>
    </source>
</evidence>
<dbReference type="AlphaFoldDB" id="A0A127Q2Q2"/>
<feature type="domain" description="Methyltransferase type 11" evidence="1">
    <location>
        <begin position="68"/>
        <end position="162"/>
    </location>
</feature>
<dbReference type="Proteomes" id="UP000074561">
    <property type="component" value="Chromosome"/>
</dbReference>